<dbReference type="NCBIfam" id="TIGR01662">
    <property type="entry name" value="HAD-SF-IIIA"/>
    <property type="match status" value="1"/>
</dbReference>
<gene>
    <name evidence="16" type="ORF">DS742_01010</name>
</gene>
<comment type="cofactor">
    <cofactor evidence="15">
        <name>Mg(2+)</name>
        <dbReference type="ChEBI" id="CHEBI:18420"/>
    </cofactor>
</comment>
<feature type="binding site" evidence="15">
    <location>
        <position position="106"/>
    </location>
    <ligand>
        <name>Zn(2+)</name>
        <dbReference type="ChEBI" id="CHEBI:29105"/>
    </ligand>
</feature>
<dbReference type="Pfam" id="PF13242">
    <property type="entry name" value="Hydrolase_like"/>
    <property type="match status" value="1"/>
</dbReference>
<dbReference type="InterPro" id="IPR006543">
    <property type="entry name" value="Histidinol-phos"/>
</dbReference>
<feature type="binding site" evidence="15">
    <location>
        <position position="10"/>
    </location>
    <ligand>
        <name>Mg(2+)</name>
        <dbReference type="ChEBI" id="CHEBI:18420"/>
    </ligand>
</feature>
<feature type="active site" description="Nucleophile" evidence="12">
    <location>
        <position position="8"/>
    </location>
</feature>
<dbReference type="EC" id="3.1.3.-" evidence="11"/>
<feature type="binding site" evidence="15">
    <location>
        <position position="104"/>
    </location>
    <ligand>
        <name>Zn(2+)</name>
        <dbReference type="ChEBI" id="CHEBI:29105"/>
    </ligand>
</feature>
<comment type="pathway">
    <text evidence="9">Nucleotide-sugar biosynthesis; GDP-D-glycero-alpha-D-manno-heptose biosynthesis; GDP-D-glycero-alpha-D-manno-heptose from D-glycero-alpha-D-manno-heptose 7-phosphate: step 2/3.</text>
</comment>
<evidence type="ECO:0000256" key="4">
    <source>
        <dbReference type="ARBA" id="ARBA00022801"/>
    </source>
</evidence>
<dbReference type="Gene3D" id="3.40.50.1000">
    <property type="entry name" value="HAD superfamily/HAD-like"/>
    <property type="match status" value="1"/>
</dbReference>
<dbReference type="NCBIfam" id="TIGR01656">
    <property type="entry name" value="Histidinol-ppas"/>
    <property type="match status" value="1"/>
</dbReference>
<evidence type="ECO:0000256" key="15">
    <source>
        <dbReference type="PIRSR" id="PIRSR004682-4"/>
    </source>
</evidence>
<dbReference type="InterPro" id="IPR036412">
    <property type="entry name" value="HAD-like_sf"/>
</dbReference>
<feature type="binding site" evidence="13">
    <location>
        <begin position="50"/>
        <end position="53"/>
    </location>
    <ligand>
        <name>substrate</name>
    </ligand>
</feature>
<feature type="binding site" evidence="15">
    <location>
        <position position="133"/>
    </location>
    <ligand>
        <name>Mg(2+)</name>
        <dbReference type="ChEBI" id="CHEBI:18420"/>
    </ligand>
</feature>
<feature type="binding site" evidence="15">
    <location>
        <position position="8"/>
    </location>
    <ligand>
        <name>Mg(2+)</name>
        <dbReference type="ChEBI" id="CHEBI:18420"/>
    </ligand>
</feature>
<evidence type="ECO:0000256" key="12">
    <source>
        <dbReference type="PIRSR" id="PIRSR004682-1"/>
    </source>
</evidence>
<name>A0A3E2NIQ7_9FIRM</name>
<keyword evidence="2 11" id="KW-0963">Cytoplasm</keyword>
<dbReference type="InterPro" id="IPR006549">
    <property type="entry name" value="HAD-SF_hydro_IIIA"/>
</dbReference>
<dbReference type="GO" id="GO:0046872">
    <property type="term" value="F:metal ion binding"/>
    <property type="evidence" value="ECO:0007669"/>
    <property type="project" value="UniProtKB-KW"/>
</dbReference>
<dbReference type="PANTHER" id="PTHR42891">
    <property type="entry name" value="D-GLYCERO-BETA-D-MANNO-HEPTOSE-1,7-BISPHOSPHATE 7-PHOSPHATASE"/>
    <property type="match status" value="1"/>
</dbReference>
<keyword evidence="5 15" id="KW-0862">Zinc</keyword>
<feature type="site" description="Contributes to substrate recognition" evidence="14">
    <location>
        <position position="107"/>
    </location>
</feature>
<keyword evidence="15" id="KW-0460">Magnesium</keyword>
<accession>A0A3E2NIQ7</accession>
<dbReference type="InterPro" id="IPR004446">
    <property type="entry name" value="Heptose_bisP_phosphatase"/>
</dbReference>
<reference evidence="16 17" key="1">
    <citation type="submission" date="2018-07" db="EMBL/GenBank/DDBJ databases">
        <title>New species, Clostridium PI-S10-A1B.</title>
        <authorList>
            <person name="Krishna G."/>
            <person name="Summeta K."/>
            <person name="Shikha S."/>
            <person name="Prabhu P.B."/>
            <person name="Suresh K."/>
        </authorList>
    </citation>
    <scope>NUCLEOTIDE SEQUENCE [LARGE SCALE GENOMIC DNA]</scope>
    <source>
        <strain evidence="16 17">PI-S10-A1B</strain>
    </source>
</reference>
<proteinExistence type="inferred from homology"/>
<keyword evidence="4 11" id="KW-0378">Hydrolase</keyword>
<keyword evidence="3 15" id="KW-0479">Metal-binding</keyword>
<keyword evidence="6 11" id="KW-0119">Carbohydrate metabolism</keyword>
<feature type="binding site" evidence="13">
    <location>
        <begin position="107"/>
        <end position="108"/>
    </location>
    <ligand>
        <name>substrate</name>
    </ligand>
</feature>
<evidence type="ECO:0000256" key="3">
    <source>
        <dbReference type="ARBA" id="ARBA00022723"/>
    </source>
</evidence>
<dbReference type="NCBIfam" id="NF006506">
    <property type="entry name" value="PRK08942.1"/>
    <property type="match status" value="1"/>
</dbReference>
<comment type="function">
    <text evidence="8">Converts the D-glycero-alpha-D-manno-heptose 1,7-bisphosphate intermediate into D-glycero-alpha-D-manno-heptose 1-phosphate by removing the phosphate group at the C-7 position.</text>
</comment>
<dbReference type="GO" id="GO:0005737">
    <property type="term" value="C:cytoplasm"/>
    <property type="evidence" value="ECO:0007669"/>
    <property type="project" value="UniProtKB-SubCell"/>
</dbReference>
<dbReference type="AlphaFoldDB" id="A0A3E2NIQ7"/>
<dbReference type="PANTHER" id="PTHR42891:SF1">
    <property type="entry name" value="D-GLYCERO-BETA-D-MANNO-HEPTOSE-1,7-BISPHOSPHATE 7-PHOSPHATASE"/>
    <property type="match status" value="1"/>
</dbReference>
<dbReference type="OrthoDB" id="9801899at2"/>
<evidence type="ECO:0000256" key="2">
    <source>
        <dbReference type="ARBA" id="ARBA00022490"/>
    </source>
</evidence>
<evidence type="ECO:0000313" key="17">
    <source>
        <dbReference type="Proteomes" id="UP000260680"/>
    </source>
</evidence>
<comment type="subcellular location">
    <subcellularLocation>
        <location evidence="1 11">Cytoplasm</location>
    </subcellularLocation>
</comment>
<protein>
    <recommendedName>
        <fullName evidence="11">D,D-heptose 1,7-bisphosphate phosphatase</fullName>
        <ecNumber evidence="11">3.1.3.-</ecNumber>
    </recommendedName>
</protein>
<organism evidence="16 17">
    <name type="scientific">Lacrimispora amygdalina</name>
    <dbReference type="NCBI Taxonomy" id="253257"/>
    <lineage>
        <taxon>Bacteria</taxon>
        <taxon>Bacillati</taxon>
        <taxon>Bacillota</taxon>
        <taxon>Clostridia</taxon>
        <taxon>Lachnospirales</taxon>
        <taxon>Lachnospiraceae</taxon>
        <taxon>Lacrimispora</taxon>
    </lineage>
</organism>
<dbReference type="SUPFAM" id="SSF56784">
    <property type="entry name" value="HAD-like"/>
    <property type="match status" value="1"/>
</dbReference>
<dbReference type="FunFam" id="3.40.50.1000:FF:000037">
    <property type="entry name" value="D,D-heptose 1,7-bisphosphate phosphatase"/>
    <property type="match status" value="1"/>
</dbReference>
<evidence type="ECO:0000256" key="13">
    <source>
        <dbReference type="PIRSR" id="PIRSR004682-2"/>
    </source>
</evidence>
<feature type="binding site" evidence="15">
    <location>
        <position position="134"/>
    </location>
    <ligand>
        <name>Mg(2+)</name>
        <dbReference type="ChEBI" id="CHEBI:18420"/>
    </ligand>
</feature>
<feature type="active site" description="Proton donor" evidence="12">
    <location>
        <position position="10"/>
    </location>
</feature>
<evidence type="ECO:0000313" key="16">
    <source>
        <dbReference type="EMBL" id="RFZ80884.1"/>
    </source>
</evidence>
<sequence length="192" mass="21645">MDKIVFLDRDGTINEEVEYLHRPSDLVILPGVSAALKRLKEQGFRLVVVTNQAGVARGYYSEADVDQLHQYMNRLLAEDGAEIDRFFYCPHHPVHGIGAYKKSCHCRKPDIGMFEMAENYFQVDKSHSYMVGDKLLDTEAGHKYGVSSVLVGTGYGKELYKGLTEEQKKKAFDAYAKDMTAAAEWILQKEGA</sequence>
<evidence type="ECO:0000256" key="7">
    <source>
        <dbReference type="ARBA" id="ARBA00051130"/>
    </source>
</evidence>
<comment type="cofactor">
    <cofactor evidence="15">
        <name>Zn(2+)</name>
        <dbReference type="ChEBI" id="CHEBI:29105"/>
    </cofactor>
</comment>
<evidence type="ECO:0000256" key="5">
    <source>
        <dbReference type="ARBA" id="ARBA00022833"/>
    </source>
</evidence>
<feature type="binding site" evidence="15">
    <location>
        <position position="91"/>
    </location>
    <ligand>
        <name>Zn(2+)</name>
        <dbReference type="ChEBI" id="CHEBI:29105"/>
    </ligand>
</feature>
<evidence type="ECO:0000256" key="1">
    <source>
        <dbReference type="ARBA" id="ARBA00004496"/>
    </source>
</evidence>
<evidence type="ECO:0000256" key="6">
    <source>
        <dbReference type="ARBA" id="ARBA00023277"/>
    </source>
</evidence>
<dbReference type="PIRSF" id="PIRSF004682">
    <property type="entry name" value="GmhB"/>
    <property type="match status" value="1"/>
</dbReference>
<evidence type="ECO:0000256" key="11">
    <source>
        <dbReference type="PIRNR" id="PIRNR004682"/>
    </source>
</evidence>
<evidence type="ECO:0000256" key="10">
    <source>
        <dbReference type="ARBA" id="ARBA00061616"/>
    </source>
</evidence>
<feature type="binding site" evidence="15">
    <location>
        <position position="89"/>
    </location>
    <ligand>
        <name>Zn(2+)</name>
        <dbReference type="ChEBI" id="CHEBI:29105"/>
    </ligand>
</feature>
<dbReference type="NCBIfam" id="TIGR00213">
    <property type="entry name" value="GmhB_yaeD"/>
    <property type="match status" value="1"/>
</dbReference>
<feature type="binding site" evidence="13">
    <location>
        <position position="134"/>
    </location>
    <ligand>
        <name>substrate</name>
    </ligand>
</feature>
<dbReference type="GO" id="GO:0016791">
    <property type="term" value="F:phosphatase activity"/>
    <property type="evidence" value="ECO:0007669"/>
    <property type="project" value="InterPro"/>
</dbReference>
<evidence type="ECO:0000256" key="8">
    <source>
        <dbReference type="ARBA" id="ARBA00058363"/>
    </source>
</evidence>
<dbReference type="GO" id="GO:0005975">
    <property type="term" value="P:carbohydrate metabolic process"/>
    <property type="evidence" value="ECO:0007669"/>
    <property type="project" value="InterPro"/>
</dbReference>
<dbReference type="Proteomes" id="UP000260680">
    <property type="component" value="Unassembled WGS sequence"/>
</dbReference>
<evidence type="ECO:0000256" key="9">
    <source>
        <dbReference type="ARBA" id="ARBA00060656"/>
    </source>
</evidence>
<comment type="catalytic activity">
    <reaction evidence="7">
        <text>D-glycero-alpha-D-manno-heptose 1,7-bisphosphate + H2O = D-glycero-alpha-D-manno-heptose 1-phosphate + phosphate</text>
        <dbReference type="Rhea" id="RHEA:28522"/>
        <dbReference type="ChEBI" id="CHEBI:15377"/>
        <dbReference type="ChEBI" id="CHEBI:43474"/>
        <dbReference type="ChEBI" id="CHEBI:60207"/>
        <dbReference type="ChEBI" id="CHEBI:61574"/>
        <dbReference type="EC" id="3.1.3.83"/>
    </reaction>
</comment>
<dbReference type="InterPro" id="IPR023214">
    <property type="entry name" value="HAD_sf"/>
</dbReference>
<comment type="caution">
    <text evidence="16">The sequence shown here is derived from an EMBL/GenBank/DDBJ whole genome shotgun (WGS) entry which is preliminary data.</text>
</comment>
<dbReference type="EMBL" id="QOHO01000003">
    <property type="protein sequence ID" value="RFZ80884.1"/>
    <property type="molecule type" value="Genomic_DNA"/>
</dbReference>
<feature type="binding site" evidence="13">
    <location>
        <begin position="8"/>
        <end position="10"/>
    </location>
    <ligand>
        <name>substrate</name>
    </ligand>
</feature>
<feature type="binding site" evidence="13">
    <location>
        <begin position="16"/>
        <end position="19"/>
    </location>
    <ligand>
        <name>substrate</name>
    </ligand>
</feature>
<dbReference type="RefSeq" id="WP_117415176.1">
    <property type="nucleotide sequence ID" value="NZ_QOHO01000003.1"/>
</dbReference>
<evidence type="ECO:0000256" key="14">
    <source>
        <dbReference type="PIRSR" id="PIRSR004682-3"/>
    </source>
</evidence>
<dbReference type="CDD" id="cd07503">
    <property type="entry name" value="HAD_HisB-N"/>
    <property type="match status" value="1"/>
</dbReference>
<comment type="similarity">
    <text evidence="10 11">Belongs to the gmhB family.</text>
</comment>
<feature type="site" description="Stabilizes the phosphoryl group" evidence="14">
    <location>
        <position position="108"/>
    </location>
</feature>
<feature type="site" description="Stabilizes the phosphoryl group" evidence="14">
    <location>
        <position position="50"/>
    </location>
</feature>